<gene>
    <name evidence="1" type="ORF">CGC21_11700</name>
</gene>
<dbReference type="VEuPathDB" id="TriTrypDB:LdCL_310017600"/>
<dbReference type="EMBL" id="RHLC01000006">
    <property type="protein sequence ID" value="TPP42655.1"/>
    <property type="molecule type" value="Genomic_DNA"/>
</dbReference>
<dbReference type="VEuPathDB" id="TriTrypDB:LdCL_310017700"/>
<protein>
    <submittedName>
        <fullName evidence="1">Uncharacterized protein</fullName>
    </submittedName>
</protein>
<comment type="caution">
    <text evidence="1">The sequence shown here is derived from an EMBL/GenBank/DDBJ whole genome shotgun (WGS) entry which is preliminary data.</text>
</comment>
<reference evidence="2" key="1">
    <citation type="submission" date="2019-02" db="EMBL/GenBank/DDBJ databases">
        <title>FDA dAtabase for Regulatory Grade micrObial Sequences (FDA-ARGOS): Supporting development and validation of Infectious Disease Dx tests.</title>
        <authorList>
            <person name="Duncan R."/>
            <person name="Fisher C."/>
            <person name="Tallon L."/>
            <person name="Sadzewicz L."/>
            <person name="Sengamalay N."/>
            <person name="Ott S."/>
            <person name="Godinez A."/>
            <person name="Nagaraj S."/>
            <person name="Vavikolanu K."/>
            <person name="Nadendla S."/>
            <person name="Aluvathingal J."/>
            <person name="Sichtig H."/>
        </authorList>
    </citation>
    <scope>NUCLEOTIDE SEQUENCE [LARGE SCALE GENOMIC DNA]</scope>
    <source>
        <strain evidence="2">FDAARGOS_361</strain>
    </source>
</reference>
<dbReference type="Proteomes" id="UP000318447">
    <property type="component" value="Unassembled WGS sequence"/>
</dbReference>
<accession>A0A504X4S9</accession>
<name>A0A504X4S9_LEIDO</name>
<organism evidence="1 2">
    <name type="scientific">Leishmania donovani</name>
    <dbReference type="NCBI Taxonomy" id="5661"/>
    <lineage>
        <taxon>Eukaryota</taxon>
        <taxon>Discoba</taxon>
        <taxon>Euglenozoa</taxon>
        <taxon>Kinetoplastea</taxon>
        <taxon>Metakinetoplastina</taxon>
        <taxon>Trypanosomatida</taxon>
        <taxon>Trypanosomatidae</taxon>
        <taxon>Leishmaniinae</taxon>
        <taxon>Leishmania</taxon>
    </lineage>
</organism>
<evidence type="ECO:0000313" key="2">
    <source>
        <dbReference type="Proteomes" id="UP000318447"/>
    </source>
</evidence>
<dbReference type="VEuPathDB" id="TriTrypDB:LDHU3_31.1820"/>
<proteinExistence type="predicted"/>
<dbReference type="AlphaFoldDB" id="A0A504X4S9"/>
<sequence>MSTAAPVMPWETRLIMDAAIPFEVGSIYLKVSVEAEVHALVDQVRQSETRSVQYSISRQGHALWRGGRNGMPERIKAATLTDALPRTTTPAEATTMRPARCAAVKAPSSALAWCDRIAPSILSQVAAAEGVFVRFPASRYMYPLGYLLPADFHAGAILPLPCNRCVTEAPQTRGVGQAQMKPTNNSYARASPRARELKVQLTLEALPFQVGQNVFGVQCKVVSNTSGKLLRGVCISLAPVLRFEIDEAWRTTRDVLFEGNLIHTVASGIPGTISGRTQVLAVRDNPVAAMRSSGLEVHAVTRAEPGAAYVGRAFSEFEEVELIGRVLVGSAPPVGELTLAALPCGRTNKRDMHHAMRATSLEPPAMAALDAPLWCHGFRTALRRASQTRCSEPAS</sequence>
<evidence type="ECO:0000313" key="1">
    <source>
        <dbReference type="EMBL" id="TPP42655.1"/>
    </source>
</evidence>